<accession>A0ABQ2EZF9</accession>
<evidence type="ECO:0000256" key="1">
    <source>
        <dbReference type="SAM" id="SignalP"/>
    </source>
</evidence>
<organism evidence="2 3">
    <name type="scientific">Deinococcus malanensis</name>
    <dbReference type="NCBI Taxonomy" id="1706855"/>
    <lineage>
        <taxon>Bacteria</taxon>
        <taxon>Thermotogati</taxon>
        <taxon>Deinococcota</taxon>
        <taxon>Deinococci</taxon>
        <taxon>Deinococcales</taxon>
        <taxon>Deinococcaceae</taxon>
        <taxon>Deinococcus</taxon>
    </lineage>
</organism>
<dbReference type="EMBL" id="BMPP01000009">
    <property type="protein sequence ID" value="GGK29006.1"/>
    <property type="molecule type" value="Genomic_DNA"/>
</dbReference>
<feature type="chain" id="PRO_5047166098" description="DUF2141 domain-containing protein" evidence="1">
    <location>
        <begin position="22"/>
        <end position="161"/>
    </location>
</feature>
<dbReference type="PROSITE" id="PS51257">
    <property type="entry name" value="PROKAR_LIPOPROTEIN"/>
    <property type="match status" value="1"/>
</dbReference>
<feature type="signal peptide" evidence="1">
    <location>
        <begin position="1"/>
        <end position="21"/>
    </location>
</feature>
<dbReference type="Proteomes" id="UP000647587">
    <property type="component" value="Unassembled WGS sequence"/>
</dbReference>
<sequence length="161" mass="17252">MKKVLSLLIVPLTLASCSTLGIPNADVSGNINGTQPSGKIRLAFRGMTVAGYQAPVADQINIPTFNPEKRAYAVSLPESPANGAYELLAYVDANGNNRYDSADNEVRTASTGKAFIYSKEGTGSKSGTDLMNLKPGWTLYNANELKVEKSGAPFTNYILNW</sequence>
<protein>
    <recommendedName>
        <fullName evidence="4">DUF2141 domain-containing protein</fullName>
    </recommendedName>
</protein>
<proteinExistence type="predicted"/>
<evidence type="ECO:0008006" key="4">
    <source>
        <dbReference type="Google" id="ProtNLM"/>
    </source>
</evidence>
<keyword evidence="3" id="KW-1185">Reference proteome</keyword>
<gene>
    <name evidence="2" type="ORF">GCM10008955_23430</name>
</gene>
<evidence type="ECO:0000313" key="3">
    <source>
        <dbReference type="Proteomes" id="UP000647587"/>
    </source>
</evidence>
<name>A0ABQ2EZF9_9DEIO</name>
<evidence type="ECO:0000313" key="2">
    <source>
        <dbReference type="EMBL" id="GGK29006.1"/>
    </source>
</evidence>
<reference evidence="3" key="1">
    <citation type="journal article" date="2019" name="Int. J. Syst. Evol. Microbiol.">
        <title>The Global Catalogue of Microorganisms (GCM) 10K type strain sequencing project: providing services to taxonomists for standard genome sequencing and annotation.</title>
        <authorList>
            <consortium name="The Broad Institute Genomics Platform"/>
            <consortium name="The Broad Institute Genome Sequencing Center for Infectious Disease"/>
            <person name="Wu L."/>
            <person name="Ma J."/>
        </authorList>
    </citation>
    <scope>NUCLEOTIDE SEQUENCE [LARGE SCALE GENOMIC DNA]</scope>
    <source>
        <strain evidence="3">JCM 30331</strain>
    </source>
</reference>
<keyword evidence="1" id="KW-0732">Signal</keyword>
<dbReference type="RefSeq" id="WP_229780757.1">
    <property type="nucleotide sequence ID" value="NZ_BMPP01000009.1"/>
</dbReference>
<comment type="caution">
    <text evidence="2">The sequence shown here is derived from an EMBL/GenBank/DDBJ whole genome shotgun (WGS) entry which is preliminary data.</text>
</comment>